<evidence type="ECO:0000313" key="1">
    <source>
        <dbReference type="EMBL" id="NMQ26871.1"/>
    </source>
</evidence>
<dbReference type="EMBL" id="SPMY01000009">
    <property type="protein sequence ID" value="NMQ26871.1"/>
    <property type="molecule type" value="Genomic_DNA"/>
</dbReference>
<name>A0ABX1TTV8_9PROT</name>
<organism evidence="1 2">
    <name type="scientific">Candidatus Accumulibacter phosphatis</name>
    <dbReference type="NCBI Taxonomy" id="327160"/>
    <lineage>
        <taxon>Bacteria</taxon>
        <taxon>Pseudomonadati</taxon>
        <taxon>Pseudomonadota</taxon>
        <taxon>Betaproteobacteria</taxon>
        <taxon>Candidatus Accumulibacter</taxon>
    </lineage>
</organism>
<accession>A0ABX1TTV8</accession>
<proteinExistence type="predicted"/>
<sequence>MLPFEHEFKGRDEGAHPGLCRVPLVRPVIRGNIAVISKGNSTLSPAAKVYFPLLMTEKGAMGPS</sequence>
<protein>
    <submittedName>
        <fullName evidence="1">Uncharacterized protein</fullName>
    </submittedName>
</protein>
<dbReference type="RefSeq" id="WP_169065321.1">
    <property type="nucleotide sequence ID" value="NZ_SPMY01000009.1"/>
</dbReference>
<gene>
    <name evidence="1" type="ORF">E4Q23_03350</name>
</gene>
<reference evidence="1 2" key="1">
    <citation type="submission" date="2019-03" db="EMBL/GenBank/DDBJ databases">
        <title>Metabolic reconstructions from genomes of highly enriched 'Candidatus Accumulibacter' and 'Candidatus Competibacter' bioreactor populations.</title>
        <authorList>
            <person name="Annavajhala M.K."/>
            <person name="Welles L."/>
            <person name="Abbas B."/>
            <person name="Sorokin D."/>
            <person name="Park H."/>
            <person name="Van Loosdrecht M."/>
            <person name="Chandran K."/>
        </authorList>
    </citation>
    <scope>NUCLEOTIDE SEQUENCE [LARGE SCALE GENOMIC DNA]</scope>
    <source>
        <strain evidence="1 2">SBR_S</strain>
    </source>
</reference>
<comment type="caution">
    <text evidence="1">The sequence shown here is derived from an EMBL/GenBank/DDBJ whole genome shotgun (WGS) entry which is preliminary data.</text>
</comment>
<dbReference type="Proteomes" id="UP000749010">
    <property type="component" value="Unassembled WGS sequence"/>
</dbReference>
<evidence type="ECO:0000313" key="2">
    <source>
        <dbReference type="Proteomes" id="UP000749010"/>
    </source>
</evidence>
<keyword evidence="2" id="KW-1185">Reference proteome</keyword>